<evidence type="ECO:0000256" key="1">
    <source>
        <dbReference type="ARBA" id="ARBA00007664"/>
    </source>
</evidence>
<feature type="non-terminal residue" evidence="9">
    <location>
        <position position="1"/>
    </location>
</feature>
<comment type="similarity">
    <text evidence="1">Belongs to the peptidase S1 family.</text>
</comment>
<dbReference type="EMBL" id="GBXI01014274">
    <property type="protein sequence ID" value="JAD00018.1"/>
    <property type="molecule type" value="Transcribed_RNA"/>
</dbReference>
<dbReference type="InterPro" id="IPR018114">
    <property type="entry name" value="TRYPSIN_HIS"/>
</dbReference>
<evidence type="ECO:0000256" key="4">
    <source>
        <dbReference type="ARBA" id="ARBA00022825"/>
    </source>
</evidence>
<gene>
    <name evidence="9" type="primary">Jon99Cii_1</name>
    <name evidence="9" type="ORF">g.21033</name>
</gene>
<evidence type="ECO:0000256" key="7">
    <source>
        <dbReference type="SAM" id="SignalP"/>
    </source>
</evidence>
<dbReference type="SMART" id="SM00020">
    <property type="entry name" value="Tryp_SPc"/>
    <property type="match status" value="1"/>
</dbReference>
<dbReference type="PROSITE" id="PS00134">
    <property type="entry name" value="TRYPSIN_HIS"/>
    <property type="match status" value="1"/>
</dbReference>
<dbReference type="InterPro" id="IPR043504">
    <property type="entry name" value="Peptidase_S1_PA_chymotrypsin"/>
</dbReference>
<dbReference type="InterPro" id="IPR001314">
    <property type="entry name" value="Peptidase_S1A"/>
</dbReference>
<dbReference type="PRINTS" id="PR00722">
    <property type="entry name" value="CHYMOTRYPSIN"/>
</dbReference>
<keyword evidence="2 6" id="KW-0645">Protease</keyword>
<dbReference type="GO" id="GO:0004252">
    <property type="term" value="F:serine-type endopeptidase activity"/>
    <property type="evidence" value="ECO:0007669"/>
    <property type="project" value="InterPro"/>
</dbReference>
<dbReference type="PROSITE" id="PS00135">
    <property type="entry name" value="TRYPSIN_SER"/>
    <property type="match status" value="1"/>
</dbReference>
<evidence type="ECO:0000256" key="2">
    <source>
        <dbReference type="ARBA" id="ARBA00022670"/>
    </source>
</evidence>
<dbReference type="InterPro" id="IPR001254">
    <property type="entry name" value="Trypsin_dom"/>
</dbReference>
<evidence type="ECO:0000313" key="9">
    <source>
        <dbReference type="EMBL" id="JAD00018.1"/>
    </source>
</evidence>
<keyword evidence="3 6" id="KW-0378">Hydrolase</keyword>
<evidence type="ECO:0000256" key="3">
    <source>
        <dbReference type="ARBA" id="ARBA00022801"/>
    </source>
</evidence>
<dbReference type="AlphaFoldDB" id="A0A0A1WNM4"/>
<reference evidence="9" key="1">
    <citation type="submission" date="2014-11" db="EMBL/GenBank/DDBJ databases">
        <authorList>
            <person name="Geib S."/>
        </authorList>
    </citation>
    <scope>NUCLEOTIDE SEQUENCE</scope>
</reference>
<sequence length="274" mass="29399">ISLHYFLELNTMKFIICLSLTLAFASAFVVPEVKDGLGGRISNGDTAKPDQFPYQVGLQFYSGTENNGWCGGSIISNNWILTAAHCTLGSTSVTVKLGSNIRTNPRVTRTAQQKDIIAHPGFTLQNLEHDLAVIKIDRIEYADDIQRVRLPTKASLYSDLVGEKIIVAGWGLNAGGTQPVNLQYAELTVISNAVCQYSFNQYIDPTKLCVSTRGGAESTCEGDSGGALVLASSHVQVGIVSFGSWQGCTAPAPDVSTRVSSYLDWIKETTGVSG</sequence>
<protein>
    <submittedName>
        <fullName evidence="9">Serine proteases 1/2</fullName>
    </submittedName>
</protein>
<dbReference type="CDD" id="cd00190">
    <property type="entry name" value="Tryp_SPc"/>
    <property type="match status" value="1"/>
</dbReference>
<dbReference type="InterPro" id="IPR050430">
    <property type="entry name" value="Peptidase_S1"/>
</dbReference>
<dbReference type="PROSITE" id="PS50240">
    <property type="entry name" value="TRYPSIN_DOM"/>
    <property type="match status" value="1"/>
</dbReference>
<feature type="chain" id="PRO_5001993952" evidence="7">
    <location>
        <begin position="28"/>
        <end position="274"/>
    </location>
</feature>
<dbReference type="PANTHER" id="PTHR24276:SF98">
    <property type="entry name" value="FI18310P1-RELATED"/>
    <property type="match status" value="1"/>
</dbReference>
<dbReference type="FunFam" id="2.40.10.10:FF:000068">
    <property type="entry name" value="transmembrane protease serine 2"/>
    <property type="match status" value="1"/>
</dbReference>
<dbReference type="InterPro" id="IPR033116">
    <property type="entry name" value="TRYPSIN_SER"/>
</dbReference>
<keyword evidence="7" id="KW-0732">Signal</keyword>
<dbReference type="PANTHER" id="PTHR24276">
    <property type="entry name" value="POLYSERASE-RELATED"/>
    <property type="match status" value="1"/>
</dbReference>
<evidence type="ECO:0000256" key="6">
    <source>
        <dbReference type="RuleBase" id="RU363034"/>
    </source>
</evidence>
<dbReference type="Pfam" id="PF00089">
    <property type="entry name" value="Trypsin"/>
    <property type="match status" value="1"/>
</dbReference>
<keyword evidence="4 6" id="KW-0720">Serine protease</keyword>
<name>A0A0A1WNM4_ZEUCU</name>
<evidence type="ECO:0000259" key="8">
    <source>
        <dbReference type="PROSITE" id="PS50240"/>
    </source>
</evidence>
<keyword evidence="5" id="KW-1015">Disulfide bond</keyword>
<feature type="signal peptide" evidence="7">
    <location>
        <begin position="1"/>
        <end position="27"/>
    </location>
</feature>
<dbReference type="SUPFAM" id="SSF50494">
    <property type="entry name" value="Trypsin-like serine proteases"/>
    <property type="match status" value="1"/>
</dbReference>
<dbReference type="InterPro" id="IPR009003">
    <property type="entry name" value="Peptidase_S1_PA"/>
</dbReference>
<feature type="domain" description="Peptidase S1" evidence="8">
    <location>
        <begin position="41"/>
        <end position="271"/>
    </location>
</feature>
<dbReference type="Gene3D" id="2.40.10.10">
    <property type="entry name" value="Trypsin-like serine proteases"/>
    <property type="match status" value="2"/>
</dbReference>
<reference evidence="9" key="2">
    <citation type="journal article" date="2015" name="Gigascience">
        <title>Reconstructing a comprehensive transcriptome assembly of a white-pupal translocated strain of the pest fruit fly Bactrocera cucurbitae.</title>
        <authorList>
            <person name="Sim S.B."/>
            <person name="Calla B."/>
            <person name="Hall B."/>
            <person name="DeRego T."/>
            <person name="Geib S.M."/>
        </authorList>
    </citation>
    <scope>NUCLEOTIDE SEQUENCE</scope>
</reference>
<dbReference type="GO" id="GO:0006508">
    <property type="term" value="P:proteolysis"/>
    <property type="evidence" value="ECO:0007669"/>
    <property type="project" value="UniProtKB-KW"/>
</dbReference>
<evidence type="ECO:0000256" key="5">
    <source>
        <dbReference type="ARBA" id="ARBA00023157"/>
    </source>
</evidence>
<proteinExistence type="inferred from homology"/>
<accession>A0A0A1WNM4</accession>
<organism evidence="9">
    <name type="scientific">Zeugodacus cucurbitae</name>
    <name type="common">Melon fruit fly</name>
    <name type="synonym">Bactrocera cucurbitae</name>
    <dbReference type="NCBI Taxonomy" id="28588"/>
    <lineage>
        <taxon>Eukaryota</taxon>
        <taxon>Metazoa</taxon>
        <taxon>Ecdysozoa</taxon>
        <taxon>Arthropoda</taxon>
        <taxon>Hexapoda</taxon>
        <taxon>Insecta</taxon>
        <taxon>Pterygota</taxon>
        <taxon>Neoptera</taxon>
        <taxon>Endopterygota</taxon>
        <taxon>Diptera</taxon>
        <taxon>Brachycera</taxon>
        <taxon>Muscomorpha</taxon>
        <taxon>Tephritoidea</taxon>
        <taxon>Tephritidae</taxon>
        <taxon>Zeugodacus</taxon>
        <taxon>Zeugodacus</taxon>
    </lineage>
</organism>